<feature type="compositionally biased region" description="Polar residues" evidence="1">
    <location>
        <begin position="205"/>
        <end position="220"/>
    </location>
</feature>
<evidence type="ECO:0000313" key="4">
    <source>
        <dbReference type="Proteomes" id="UP000029556"/>
    </source>
</evidence>
<feature type="region of interest" description="Disordered" evidence="1">
    <location>
        <begin position="197"/>
        <end position="220"/>
    </location>
</feature>
<reference evidence="3 4" key="1">
    <citation type="submission" date="2014-07" db="EMBL/GenBank/DDBJ databases">
        <authorList>
            <person name="McCorrison J."/>
            <person name="Sanka R."/>
            <person name="Torralba M."/>
            <person name="Gillis M."/>
            <person name="Haft D.H."/>
            <person name="Methe B."/>
            <person name="Sutton G."/>
            <person name="Nelson K.E."/>
        </authorList>
    </citation>
    <scope>NUCLEOTIDE SEQUENCE [LARGE SCALE GENOMIC DNA]</scope>
    <source>
        <strain evidence="3 4">DNF00853</strain>
    </source>
</reference>
<feature type="domain" description="THIF-type NAD/FAD binding fold" evidence="2">
    <location>
        <begin position="10"/>
        <end position="157"/>
    </location>
</feature>
<organism evidence="3 4">
    <name type="scientific">Hoylesella buccalis DNF00853</name>
    <dbReference type="NCBI Taxonomy" id="1401074"/>
    <lineage>
        <taxon>Bacteria</taxon>
        <taxon>Pseudomonadati</taxon>
        <taxon>Bacteroidota</taxon>
        <taxon>Bacteroidia</taxon>
        <taxon>Bacteroidales</taxon>
        <taxon>Prevotellaceae</taxon>
        <taxon>Hoylesella</taxon>
    </lineage>
</organism>
<dbReference type="GO" id="GO:0061504">
    <property type="term" value="P:cyclic threonylcarbamoyladenosine biosynthetic process"/>
    <property type="evidence" value="ECO:0007669"/>
    <property type="project" value="TreeGrafter"/>
</dbReference>
<gene>
    <name evidence="3" type="ORF">HMPREF2137_01965</name>
</gene>
<dbReference type="AlphaFoldDB" id="A0A095ZNS6"/>
<proteinExistence type="predicted"/>
<dbReference type="Proteomes" id="UP000029556">
    <property type="component" value="Unassembled WGS sequence"/>
</dbReference>
<protein>
    <submittedName>
        <fullName evidence="3">Thiamine biosynthesis protein ThiF</fullName>
    </submittedName>
</protein>
<dbReference type="EMBL" id="JRNN01000027">
    <property type="protein sequence ID" value="KGF36405.1"/>
    <property type="molecule type" value="Genomic_DNA"/>
</dbReference>
<comment type="caution">
    <text evidence="3">The sequence shown here is derived from an EMBL/GenBank/DDBJ whole genome shotgun (WGS) entry which is preliminary data.</text>
</comment>
<evidence type="ECO:0000256" key="1">
    <source>
        <dbReference type="SAM" id="MobiDB-lite"/>
    </source>
</evidence>
<dbReference type="FunFam" id="3.40.50.720:FF:000141">
    <property type="entry name" value="tRNA threonylcarbamoyladenosine dehydratase"/>
    <property type="match status" value="1"/>
</dbReference>
<dbReference type="PANTHER" id="PTHR43267:SF1">
    <property type="entry name" value="TRNA THREONYLCARBAMOYLADENOSINE DEHYDRATASE"/>
    <property type="match status" value="1"/>
</dbReference>
<dbReference type="SUPFAM" id="SSF69572">
    <property type="entry name" value="Activating enzymes of the ubiquitin-like proteins"/>
    <property type="match status" value="1"/>
</dbReference>
<name>A0A095ZNS6_9BACT</name>
<evidence type="ECO:0000259" key="2">
    <source>
        <dbReference type="Pfam" id="PF00899"/>
    </source>
</evidence>
<dbReference type="OrthoDB" id="9804150at2"/>
<dbReference type="InterPro" id="IPR035985">
    <property type="entry name" value="Ubiquitin-activating_enz"/>
</dbReference>
<dbReference type="CDD" id="cd00755">
    <property type="entry name" value="YgdL_like"/>
    <property type="match status" value="1"/>
</dbReference>
<dbReference type="RefSeq" id="WP_036871778.1">
    <property type="nucleotide sequence ID" value="NZ_JRNN01000027.1"/>
</dbReference>
<evidence type="ECO:0000313" key="3">
    <source>
        <dbReference type="EMBL" id="KGF36405.1"/>
    </source>
</evidence>
<dbReference type="Gene3D" id="3.40.50.720">
    <property type="entry name" value="NAD(P)-binding Rossmann-like Domain"/>
    <property type="match status" value="1"/>
</dbReference>
<dbReference type="Pfam" id="PF00899">
    <property type="entry name" value="ThiF"/>
    <property type="match status" value="1"/>
</dbReference>
<accession>A0A095ZNS6</accession>
<sequence length="252" mass="27262">MENQFTRTEMLFGTAALEKLSQSHVMVFGVGGVGSYVVEVLARSGVGEISLVDNDEVSLSNINRQLVALHSTLGQKKVEVAQKRILDINPHCKVHAHALFYLPDTAHEIDLSACDYVVDCIDTMAAKLEIIKQCDALHIPMIACMGAANKMDATRFKVTDISKTQMDPLAKVIRKKLRKLGIAHLKVVYSDEEPRKPFPIAPTNEDLSTPEPASSASIVTNKKRSVPASNAFVPAAAGLIVGGEVVKDLCGL</sequence>
<dbReference type="GO" id="GO:0061503">
    <property type="term" value="F:tRNA threonylcarbamoyladenosine dehydratase"/>
    <property type="evidence" value="ECO:0007669"/>
    <property type="project" value="TreeGrafter"/>
</dbReference>
<dbReference type="InterPro" id="IPR045886">
    <property type="entry name" value="ThiF/MoeB/HesA"/>
</dbReference>
<dbReference type="PANTHER" id="PTHR43267">
    <property type="entry name" value="TRNA THREONYLCARBAMOYLADENOSINE DEHYDRATASE"/>
    <property type="match status" value="1"/>
</dbReference>
<dbReference type="InterPro" id="IPR000594">
    <property type="entry name" value="ThiF_NAD_FAD-bd"/>
</dbReference>
<dbReference type="GO" id="GO:0008641">
    <property type="term" value="F:ubiquitin-like modifier activating enzyme activity"/>
    <property type="evidence" value="ECO:0007669"/>
    <property type="project" value="InterPro"/>
</dbReference>